<protein>
    <submittedName>
        <fullName evidence="1">Uncharacterized protein</fullName>
    </submittedName>
</protein>
<accession>A0A6J5LS11</accession>
<organism evidence="1">
    <name type="scientific">uncultured Caudovirales phage</name>
    <dbReference type="NCBI Taxonomy" id="2100421"/>
    <lineage>
        <taxon>Viruses</taxon>
        <taxon>Duplodnaviria</taxon>
        <taxon>Heunggongvirae</taxon>
        <taxon>Uroviricota</taxon>
        <taxon>Caudoviricetes</taxon>
        <taxon>Peduoviridae</taxon>
        <taxon>Maltschvirus</taxon>
        <taxon>Maltschvirus maltsch</taxon>
    </lineage>
</organism>
<sequence>MPDTFDLGDRPVVTVTFRDELGVVRNPTTVQFSYRRPNGTVVAGLSPGTNPSVGVYTLQLPVLDQTGPWTYRAVGTGTIDAAVEGRFFVRRSAFA</sequence>
<dbReference type="EMBL" id="LR796326">
    <property type="protein sequence ID" value="CAB4136951.1"/>
    <property type="molecule type" value="Genomic_DNA"/>
</dbReference>
<reference evidence="1" key="1">
    <citation type="submission" date="2020-04" db="EMBL/GenBank/DDBJ databases">
        <authorList>
            <person name="Chiriac C."/>
            <person name="Salcher M."/>
            <person name="Ghai R."/>
            <person name="Kavagutti S V."/>
        </authorList>
    </citation>
    <scope>NUCLEOTIDE SEQUENCE</scope>
</reference>
<gene>
    <name evidence="1" type="ORF">UFOVP314_56</name>
</gene>
<evidence type="ECO:0000313" key="1">
    <source>
        <dbReference type="EMBL" id="CAB4136951.1"/>
    </source>
</evidence>
<name>A0A6J5LS11_9CAUD</name>
<proteinExistence type="predicted"/>